<proteinExistence type="predicted"/>
<evidence type="ECO:0000313" key="2">
    <source>
        <dbReference type="Proteomes" id="UP000245764"/>
    </source>
</evidence>
<accession>A0A2H1HA33</accession>
<name>A0A2H1HA33_ZYMTR</name>
<reference evidence="2" key="1">
    <citation type="submission" date="2017-05" db="EMBL/GenBank/DDBJ databases">
        <authorList>
            <person name="Song R."/>
            <person name="Chenine A.L."/>
            <person name="Ruprecht R.M."/>
        </authorList>
    </citation>
    <scope>NUCLEOTIDE SEQUENCE [LARGE SCALE GENOMIC DNA]</scope>
</reference>
<sequence length="176" mass="19074">MASVAIQSIRAHLAKYLDKIPSKTAMIQFFRGQELDLLPLIPCLIPPTLHNQIAAYSGATTDAPGYTLCKKCTRLHLDRGHSDCTWCAKVSWYRMAVYSAAICATTVCGMRIMSLGLAMWRETSELVSKTADIPGAAEAASSSDGTVVLVSKCGPTTSDGEVFLDWTTWSITPRPT</sequence>
<evidence type="ECO:0000313" key="1">
    <source>
        <dbReference type="EMBL" id="SMR62638.1"/>
    </source>
</evidence>
<dbReference type="Proteomes" id="UP000245764">
    <property type="component" value="Chromosome 20"/>
</dbReference>
<dbReference type="AlphaFoldDB" id="A0A2H1HA33"/>
<protein>
    <submittedName>
        <fullName evidence="1">Uncharacterized protein</fullName>
    </submittedName>
</protein>
<dbReference type="EMBL" id="LT854271">
    <property type="protein sequence ID" value="SMR62638.1"/>
    <property type="molecule type" value="Genomic_DNA"/>
</dbReference>
<gene>
    <name evidence="1" type="ORF">ZT1E4_G11954</name>
</gene>
<organism evidence="1 2">
    <name type="scientific">Zymoseptoria tritici ST99CH_1E4</name>
    <dbReference type="NCBI Taxonomy" id="1276532"/>
    <lineage>
        <taxon>Eukaryota</taxon>
        <taxon>Fungi</taxon>
        <taxon>Dikarya</taxon>
        <taxon>Ascomycota</taxon>
        <taxon>Pezizomycotina</taxon>
        <taxon>Dothideomycetes</taxon>
        <taxon>Dothideomycetidae</taxon>
        <taxon>Mycosphaerellales</taxon>
        <taxon>Mycosphaerellaceae</taxon>
        <taxon>Zymoseptoria</taxon>
    </lineage>
</organism>